<dbReference type="GO" id="GO:0006096">
    <property type="term" value="P:glycolytic process"/>
    <property type="evidence" value="ECO:0007669"/>
    <property type="project" value="UniProtKB-UniRule"/>
</dbReference>
<accession>A0AA97A575</accession>
<dbReference type="HAMAP" id="MF_00147_A">
    <property type="entry name" value="TIM_A"/>
    <property type="match status" value="1"/>
</dbReference>
<comment type="subcellular location">
    <subcellularLocation>
        <location evidence="7">Cytoplasm</location>
    </subcellularLocation>
</comment>
<evidence type="ECO:0000256" key="1">
    <source>
        <dbReference type="ARBA" id="ARBA00019397"/>
    </source>
</evidence>
<dbReference type="PROSITE" id="PS51440">
    <property type="entry name" value="TIM_2"/>
    <property type="match status" value="1"/>
</dbReference>
<comment type="function">
    <text evidence="7">Involved in the gluconeogenesis. Catalyzes stereospecifically the conversion of dihydroxyacetone phosphate (DHAP) to D-glyceraldehyde-3-phosphate (G3P).</text>
</comment>
<keyword evidence="2 7" id="KW-0312">Gluconeogenesis</keyword>
<evidence type="ECO:0000256" key="5">
    <source>
        <dbReference type="ARBA" id="ARBA00023235"/>
    </source>
</evidence>
<evidence type="ECO:0000313" key="8">
    <source>
        <dbReference type="EMBL" id="WNY26378.1"/>
    </source>
</evidence>
<feature type="binding site" evidence="7">
    <location>
        <begin position="7"/>
        <end position="9"/>
    </location>
    <ligand>
        <name>substrate</name>
    </ligand>
</feature>
<keyword evidence="3 7" id="KW-0963">Cytoplasm</keyword>
<dbReference type="GO" id="GO:0004807">
    <property type="term" value="F:triose-phosphate isomerase activity"/>
    <property type="evidence" value="ECO:0007669"/>
    <property type="project" value="UniProtKB-UniRule"/>
</dbReference>
<dbReference type="InterPro" id="IPR022891">
    <property type="entry name" value="Triosephosphate_isomerase_arc"/>
</dbReference>
<evidence type="ECO:0000256" key="6">
    <source>
        <dbReference type="ARBA" id="ARBA00044762"/>
    </source>
</evidence>
<evidence type="ECO:0000256" key="2">
    <source>
        <dbReference type="ARBA" id="ARBA00022432"/>
    </source>
</evidence>
<keyword evidence="9" id="KW-1185">Reference proteome</keyword>
<feature type="binding site" evidence="7">
    <location>
        <begin position="200"/>
        <end position="201"/>
    </location>
    <ligand>
        <name>substrate</name>
    </ligand>
</feature>
<comment type="subunit">
    <text evidence="6 7">Homotetramer; dimer of dimers.</text>
</comment>
<dbReference type="GO" id="GO:0006094">
    <property type="term" value="P:gluconeogenesis"/>
    <property type="evidence" value="ECO:0007669"/>
    <property type="project" value="UniProtKB-UniRule"/>
</dbReference>
<dbReference type="InterPro" id="IPR035990">
    <property type="entry name" value="TIM_sf"/>
</dbReference>
<evidence type="ECO:0000256" key="3">
    <source>
        <dbReference type="ARBA" id="ARBA00022490"/>
    </source>
</evidence>
<dbReference type="Pfam" id="PF00121">
    <property type="entry name" value="TIM"/>
    <property type="match status" value="1"/>
</dbReference>
<reference evidence="8 9" key="1">
    <citation type="submission" date="2023-07" db="EMBL/GenBank/DDBJ databases">
        <title>Closed genome sequence of Methanosarcinaceae archaeon Am2.</title>
        <authorList>
            <person name="Poehlein A."/>
            <person name="Protasov E."/>
            <person name="Platt K."/>
            <person name="Reeh H."/>
            <person name="Daniel R."/>
            <person name="Brune A."/>
        </authorList>
    </citation>
    <scope>NUCLEOTIDE SEQUENCE [LARGE SCALE GENOMIC DNA]</scope>
    <source>
        <strain evidence="8 9">Am2</strain>
    </source>
</reference>
<proteinExistence type="inferred from homology"/>
<dbReference type="Gene3D" id="3.20.20.70">
    <property type="entry name" value="Aldolase class I"/>
    <property type="match status" value="1"/>
</dbReference>
<dbReference type="InterPro" id="IPR013785">
    <property type="entry name" value="Aldolase_TIM"/>
</dbReference>
<comment type="catalytic activity">
    <reaction evidence="7">
        <text>D-glyceraldehyde 3-phosphate = dihydroxyacetone phosphate</text>
        <dbReference type="Rhea" id="RHEA:18585"/>
        <dbReference type="ChEBI" id="CHEBI:57642"/>
        <dbReference type="ChEBI" id="CHEBI:59776"/>
        <dbReference type="EC" id="5.3.1.1"/>
    </reaction>
</comment>
<feature type="binding site" evidence="7">
    <location>
        <position position="179"/>
    </location>
    <ligand>
        <name>substrate</name>
    </ligand>
</feature>
<sequence>MVFILLNCKTYDEATGTNAVSIAKACRDVSESSGLEIAVAPQFPDLFRVASAVKVPVFAQHVDGSGAGSYTGSIYVKGIKEAGAVGSLINHSEKRLTLAEIEKSLSVLQENKMRSVICTNNVATTAAAAALFPDYVAIEPPELIGSGIAVSTANPKIISDSVDAVKKINKKTVVLCGAGISKGEDLKAALELGAGGVLLASGIIKSKDPKAALEGLVSLI</sequence>
<evidence type="ECO:0000256" key="4">
    <source>
        <dbReference type="ARBA" id="ARBA00023152"/>
    </source>
</evidence>
<evidence type="ECO:0000256" key="7">
    <source>
        <dbReference type="HAMAP-Rule" id="MF_00147"/>
    </source>
</evidence>
<comment type="pathway">
    <text evidence="7">Carbohydrate degradation; glycolysis; D-glyceraldehyde 3-phosphate from glycerone phosphate: step 1/1.</text>
</comment>
<feature type="active site" description="Electrophile" evidence="7">
    <location>
        <position position="91"/>
    </location>
</feature>
<name>A0AA97A575_9EURY</name>
<dbReference type="FunFam" id="3.20.20.70:FF:000223">
    <property type="entry name" value="Triosephosphate isomerase"/>
    <property type="match status" value="1"/>
</dbReference>
<dbReference type="GO" id="GO:0005737">
    <property type="term" value="C:cytoplasm"/>
    <property type="evidence" value="ECO:0007669"/>
    <property type="project" value="UniProtKB-SubCell"/>
</dbReference>
<dbReference type="RefSeq" id="WP_338097905.1">
    <property type="nucleotide sequence ID" value="NZ_CP131061.1"/>
</dbReference>
<gene>
    <name evidence="7 8" type="primary">tpiA</name>
    <name evidence="8" type="ORF">MsAm2_01390</name>
</gene>
<dbReference type="InterPro" id="IPR000652">
    <property type="entry name" value="Triosephosphate_isomerase"/>
</dbReference>
<dbReference type="AlphaFoldDB" id="A0AA97A575"/>
<feature type="binding site" evidence="7">
    <location>
        <position position="144"/>
    </location>
    <ligand>
        <name>substrate</name>
    </ligand>
</feature>
<protein>
    <recommendedName>
        <fullName evidence="1 7">Triosephosphate isomerase</fullName>
        <shortName evidence="7">TIM</shortName>
        <shortName evidence="7">TPI</shortName>
        <ecNumber evidence="7">5.3.1.1</ecNumber>
    </recommendedName>
    <alternativeName>
        <fullName evidence="7">Triose-phosphate isomerase</fullName>
    </alternativeName>
</protein>
<dbReference type="NCBIfam" id="NF003302">
    <property type="entry name" value="PRK04302.1"/>
    <property type="match status" value="1"/>
</dbReference>
<dbReference type="NCBIfam" id="TIGR00419">
    <property type="entry name" value="tim"/>
    <property type="match status" value="1"/>
</dbReference>
<dbReference type="SUPFAM" id="SSF51351">
    <property type="entry name" value="Triosephosphate isomerase (TIM)"/>
    <property type="match status" value="1"/>
</dbReference>
<organism evidence="8 9">
    <name type="scientific">Methanolapillus ohkumae</name>
    <dbReference type="NCBI Taxonomy" id="3028298"/>
    <lineage>
        <taxon>Archaea</taxon>
        <taxon>Methanobacteriati</taxon>
        <taxon>Methanobacteriota</taxon>
        <taxon>Stenosarchaea group</taxon>
        <taxon>Methanomicrobia</taxon>
        <taxon>Methanosarcinales</taxon>
        <taxon>Methanosarcinaceae</taxon>
        <taxon>Methanolapillus</taxon>
    </lineage>
</organism>
<evidence type="ECO:0000313" key="9">
    <source>
        <dbReference type="Proteomes" id="UP001304970"/>
    </source>
</evidence>
<keyword evidence="4 7" id="KW-0324">Glycolysis</keyword>
<dbReference type="EC" id="5.3.1.1" evidence="7"/>
<dbReference type="CDD" id="cd00311">
    <property type="entry name" value="TIM"/>
    <property type="match status" value="1"/>
</dbReference>
<feature type="active site" description="Proton acceptor" evidence="7">
    <location>
        <position position="139"/>
    </location>
</feature>
<keyword evidence="5 7" id="KW-0413">Isomerase</keyword>
<dbReference type="EMBL" id="CP131061">
    <property type="protein sequence ID" value="WNY26378.1"/>
    <property type="molecule type" value="Genomic_DNA"/>
</dbReference>
<dbReference type="GeneID" id="89227535"/>
<dbReference type="Proteomes" id="UP001304970">
    <property type="component" value="Chromosome"/>
</dbReference>
<comment type="pathway">
    <text evidence="7">Carbohydrate biosynthesis; gluconeogenesis.</text>
</comment>
<comment type="similarity">
    <text evidence="7">Belongs to the triosephosphate isomerase family.</text>
</comment>